<name>A0ABU2VL00_9ACTN</name>
<protein>
    <submittedName>
        <fullName evidence="2">DUF6281 family protein</fullName>
    </submittedName>
</protein>
<reference evidence="3" key="1">
    <citation type="submission" date="2023-07" db="EMBL/GenBank/DDBJ databases">
        <title>30 novel species of actinomycetes from the DSMZ collection.</title>
        <authorList>
            <person name="Nouioui I."/>
        </authorList>
    </citation>
    <scope>NUCLEOTIDE SEQUENCE [LARGE SCALE GENOMIC DNA]</scope>
    <source>
        <strain evidence="3">DSM 41640</strain>
    </source>
</reference>
<keyword evidence="1" id="KW-0732">Signal</keyword>
<dbReference type="EMBL" id="JAVREZ010000020">
    <property type="protein sequence ID" value="MDT0486281.1"/>
    <property type="molecule type" value="Genomic_DNA"/>
</dbReference>
<organism evidence="2 3">
    <name type="scientific">Streptomyces doebereineriae</name>
    <dbReference type="NCBI Taxonomy" id="3075528"/>
    <lineage>
        <taxon>Bacteria</taxon>
        <taxon>Bacillati</taxon>
        <taxon>Actinomycetota</taxon>
        <taxon>Actinomycetes</taxon>
        <taxon>Kitasatosporales</taxon>
        <taxon>Streptomycetaceae</taxon>
        <taxon>Streptomyces</taxon>
    </lineage>
</organism>
<evidence type="ECO:0000313" key="3">
    <source>
        <dbReference type="Proteomes" id="UP001183824"/>
    </source>
</evidence>
<sequence>MTTARLVMTVAMLAVVVGCSSGDPSGGGAAVSCAGVVTFENRDYLPTQKTGFTVGERLGTATIAECDDTPGDPGGTIAEGTTGAYAIDGVDPAEAIAVGDSPGEATLMDILR</sequence>
<feature type="signal peptide" evidence="1">
    <location>
        <begin position="1"/>
        <end position="21"/>
    </location>
</feature>
<gene>
    <name evidence="2" type="ORF">RNB18_40075</name>
</gene>
<keyword evidence="3" id="KW-1185">Reference proteome</keyword>
<dbReference type="PROSITE" id="PS51257">
    <property type="entry name" value="PROKAR_LIPOPROTEIN"/>
    <property type="match status" value="1"/>
</dbReference>
<feature type="chain" id="PRO_5046825410" evidence="1">
    <location>
        <begin position="22"/>
        <end position="112"/>
    </location>
</feature>
<dbReference type="InterPro" id="IPR046248">
    <property type="entry name" value="DUF6281"/>
</dbReference>
<dbReference type="Pfam" id="PF19797">
    <property type="entry name" value="DUF6281"/>
    <property type="match status" value="1"/>
</dbReference>
<proteinExistence type="predicted"/>
<comment type="caution">
    <text evidence="2">The sequence shown here is derived from an EMBL/GenBank/DDBJ whole genome shotgun (WGS) entry which is preliminary data.</text>
</comment>
<dbReference type="Proteomes" id="UP001183824">
    <property type="component" value="Unassembled WGS sequence"/>
</dbReference>
<accession>A0ABU2VL00</accession>
<evidence type="ECO:0000256" key="1">
    <source>
        <dbReference type="SAM" id="SignalP"/>
    </source>
</evidence>
<evidence type="ECO:0000313" key="2">
    <source>
        <dbReference type="EMBL" id="MDT0486281.1"/>
    </source>
</evidence>
<dbReference type="RefSeq" id="WP_311719038.1">
    <property type="nucleotide sequence ID" value="NZ_JAVREZ010000020.1"/>
</dbReference>